<sequence length="213" mass="22630">MFYSSATSIADFSNANALVPQQQCPADSEHAGLASTTTPQGNGNAEHGYRFDGYSNPSTSSGGTNSTYELRDVSSPQVSQEDEIEKLVRTVDDFNLRYNRSGQGHAIFSGNLHSGGGNQIVGSKVASDGEWGDVTGNHVYYMNNVTPSARGHQIVGQQVIDGAGVPYQGHFRKNENLGPGDQIVGGEEQAASEQPHGRKHMGVAGAFWDEVGN</sequence>
<reference evidence="2" key="1">
    <citation type="submission" date="2022-07" db="EMBL/GenBank/DDBJ databases">
        <title>Genome Sequence of Xylaria arbuscula.</title>
        <authorList>
            <person name="Buettner E."/>
        </authorList>
    </citation>
    <scope>NUCLEOTIDE SEQUENCE</scope>
    <source>
        <strain evidence="2">VT107</strain>
    </source>
</reference>
<dbReference type="Proteomes" id="UP001148614">
    <property type="component" value="Unassembled WGS sequence"/>
</dbReference>
<keyword evidence="3" id="KW-1185">Reference proteome</keyword>
<feature type="region of interest" description="Disordered" evidence="1">
    <location>
        <begin position="175"/>
        <end position="199"/>
    </location>
</feature>
<organism evidence="2 3">
    <name type="scientific">Xylaria arbuscula</name>
    <dbReference type="NCBI Taxonomy" id="114810"/>
    <lineage>
        <taxon>Eukaryota</taxon>
        <taxon>Fungi</taxon>
        <taxon>Dikarya</taxon>
        <taxon>Ascomycota</taxon>
        <taxon>Pezizomycotina</taxon>
        <taxon>Sordariomycetes</taxon>
        <taxon>Xylariomycetidae</taxon>
        <taxon>Xylariales</taxon>
        <taxon>Xylariaceae</taxon>
        <taxon>Xylaria</taxon>
    </lineage>
</organism>
<comment type="caution">
    <text evidence="2">The sequence shown here is derived from an EMBL/GenBank/DDBJ whole genome shotgun (WGS) entry which is preliminary data.</text>
</comment>
<accession>A0A9W8N452</accession>
<feature type="region of interest" description="Disordered" evidence="1">
    <location>
        <begin position="23"/>
        <end position="67"/>
    </location>
</feature>
<gene>
    <name evidence="2" type="ORF">NPX13_g10663</name>
</gene>
<dbReference type="EMBL" id="JANPWZ010003108">
    <property type="protein sequence ID" value="KAJ3554254.1"/>
    <property type="molecule type" value="Genomic_DNA"/>
</dbReference>
<evidence type="ECO:0000256" key="1">
    <source>
        <dbReference type="SAM" id="MobiDB-lite"/>
    </source>
</evidence>
<dbReference type="AlphaFoldDB" id="A0A9W8N452"/>
<proteinExistence type="predicted"/>
<evidence type="ECO:0000313" key="2">
    <source>
        <dbReference type="EMBL" id="KAJ3554254.1"/>
    </source>
</evidence>
<name>A0A9W8N452_9PEZI</name>
<evidence type="ECO:0000313" key="3">
    <source>
        <dbReference type="Proteomes" id="UP001148614"/>
    </source>
</evidence>
<protein>
    <submittedName>
        <fullName evidence="2">Uncharacterized protein</fullName>
    </submittedName>
</protein>
<feature type="compositionally biased region" description="Low complexity" evidence="1">
    <location>
        <begin position="53"/>
        <end position="67"/>
    </location>
</feature>
<feature type="compositionally biased region" description="Polar residues" evidence="1">
    <location>
        <begin position="34"/>
        <end position="43"/>
    </location>
</feature>